<comment type="caution">
    <text evidence="3">The sequence shown here is derived from an EMBL/GenBank/DDBJ whole genome shotgun (WGS) entry which is preliminary data.</text>
</comment>
<accession>A0A8H7F2G3</accession>
<dbReference type="InterPro" id="IPR012816">
    <property type="entry name" value="NADAR"/>
</dbReference>
<feature type="compositionally biased region" description="Acidic residues" evidence="1">
    <location>
        <begin position="357"/>
        <end position="367"/>
    </location>
</feature>
<evidence type="ECO:0000313" key="3">
    <source>
        <dbReference type="EMBL" id="KAF7775639.1"/>
    </source>
</evidence>
<feature type="compositionally biased region" description="Polar residues" evidence="1">
    <location>
        <begin position="392"/>
        <end position="406"/>
    </location>
</feature>
<protein>
    <recommendedName>
        <fullName evidence="2">NADAR domain-containing protein</fullName>
    </recommendedName>
</protein>
<feature type="region of interest" description="Disordered" evidence="1">
    <location>
        <begin position="140"/>
        <end position="227"/>
    </location>
</feature>
<gene>
    <name evidence="3" type="ORF">Agabi119p4_4032</name>
</gene>
<dbReference type="InterPro" id="IPR037238">
    <property type="entry name" value="YbiA-like_sf"/>
</dbReference>
<dbReference type="SUPFAM" id="SSF143990">
    <property type="entry name" value="YbiA-like"/>
    <property type="match status" value="1"/>
</dbReference>
<sequence>MGQSKSKGLKNHPYSLPSGYPQYGAVYPYAVVPQVAYAPGYHAPVIPAGYGPVPATMPQHHATEVQGHRKKKRKHTSSSSGRTDRSTNHRRHHSAPLNVLPAPAEMFENLPAGFVPHNIIPNPPGGTNPVIPQTAYAANTTQGHSIRRAPTPWVSSMPSDTSDEEDESQQRNSHNRSRSLAHRRTRSAPRHRRELRREISANDPEAALEARAPNPLPPPPKDIINSSPHRCLFHTADAAILPSATTQNVNMGYAPSNVTVSRSATLPGIAGVGAGANAVQPTVKKKRGLFSFGSRRGRHNESAVPDSAPEHQHLQSYAPPVYPNMARSQSVAGHAPSHGFNDAQGVFSPEARRSPPIDDDESSDEEYLPPTAHHPATPGPSHPYLQPAEPSLHQTRPSQSHPTLSPSHPFLFSPNGSTIEFSQRSVPEFLNHSPHRVMYGNKTYPTAMHLHEAMKFIEHKPDLAETIRQCERIEDVYPAALNFQVWVRTDWGTVFMDKMEEVLWAKFTQHPDIRSTLLKTSNCRIVYADTHDAYWGSGSDIGHSGDYTGGNFLGKLLETVRDKLRMEGYSA</sequence>
<organism evidence="3 4">
    <name type="scientific">Agaricus bisporus var. burnettii</name>
    <dbReference type="NCBI Taxonomy" id="192524"/>
    <lineage>
        <taxon>Eukaryota</taxon>
        <taxon>Fungi</taxon>
        <taxon>Dikarya</taxon>
        <taxon>Basidiomycota</taxon>
        <taxon>Agaricomycotina</taxon>
        <taxon>Agaricomycetes</taxon>
        <taxon>Agaricomycetidae</taxon>
        <taxon>Agaricales</taxon>
        <taxon>Agaricineae</taxon>
        <taxon>Agaricaceae</taxon>
        <taxon>Agaricus</taxon>
    </lineage>
</organism>
<dbReference type="Proteomes" id="UP000629468">
    <property type="component" value="Unassembled WGS sequence"/>
</dbReference>
<feature type="region of interest" description="Disordered" evidence="1">
    <location>
        <begin position="57"/>
        <end position="100"/>
    </location>
</feature>
<name>A0A8H7F2G3_AGABI</name>
<proteinExistence type="predicted"/>
<evidence type="ECO:0000313" key="4">
    <source>
        <dbReference type="Proteomes" id="UP000629468"/>
    </source>
</evidence>
<evidence type="ECO:0000259" key="2">
    <source>
        <dbReference type="Pfam" id="PF08719"/>
    </source>
</evidence>
<dbReference type="Gene3D" id="1.10.357.40">
    <property type="entry name" value="YbiA-like"/>
    <property type="match status" value="1"/>
</dbReference>
<feature type="compositionally biased region" description="Basic residues" evidence="1">
    <location>
        <begin position="173"/>
        <end position="194"/>
    </location>
</feature>
<dbReference type="CDD" id="cd15457">
    <property type="entry name" value="NADAR"/>
    <property type="match status" value="1"/>
</dbReference>
<dbReference type="EMBL" id="JABXXO010000006">
    <property type="protein sequence ID" value="KAF7775639.1"/>
    <property type="molecule type" value="Genomic_DNA"/>
</dbReference>
<dbReference type="AlphaFoldDB" id="A0A8H7F2G3"/>
<reference evidence="3 4" key="1">
    <citation type="journal article" name="Sci. Rep.">
        <title>Telomere-to-telomere assembled and centromere annotated genomes of the two main subspecies of the button mushroom Agaricus bisporus reveal especially polymorphic chromosome ends.</title>
        <authorList>
            <person name="Sonnenberg A.S.M."/>
            <person name="Sedaghat-Telgerd N."/>
            <person name="Lavrijssen B."/>
            <person name="Ohm R.A."/>
            <person name="Hendrickx P.M."/>
            <person name="Scholtmeijer K."/>
            <person name="Baars J.J.P."/>
            <person name="van Peer A."/>
        </authorList>
    </citation>
    <scope>NUCLEOTIDE SEQUENCE [LARGE SCALE GENOMIC DNA]</scope>
    <source>
        <strain evidence="3 4">H119_p4</strain>
    </source>
</reference>
<feature type="domain" description="NADAR" evidence="2">
    <location>
        <begin position="417"/>
        <end position="565"/>
    </location>
</feature>
<dbReference type="Pfam" id="PF08719">
    <property type="entry name" value="NADAR"/>
    <property type="match status" value="1"/>
</dbReference>
<evidence type="ECO:0000256" key="1">
    <source>
        <dbReference type="SAM" id="MobiDB-lite"/>
    </source>
</evidence>
<feature type="region of interest" description="Disordered" evidence="1">
    <location>
        <begin position="293"/>
        <end position="409"/>
    </location>
</feature>
<feature type="compositionally biased region" description="Low complexity" evidence="1">
    <location>
        <begin position="204"/>
        <end position="213"/>
    </location>
</feature>